<feature type="compositionally biased region" description="Low complexity" evidence="1">
    <location>
        <begin position="336"/>
        <end position="351"/>
    </location>
</feature>
<feature type="compositionally biased region" description="Polar residues" evidence="1">
    <location>
        <begin position="462"/>
        <end position="478"/>
    </location>
</feature>
<protein>
    <submittedName>
        <fullName evidence="2">Uncharacterized protein</fullName>
    </submittedName>
</protein>
<dbReference type="AlphaFoldDB" id="A0A0S4J5G8"/>
<feature type="region of interest" description="Disordered" evidence="1">
    <location>
        <begin position="690"/>
        <end position="713"/>
    </location>
</feature>
<keyword evidence="3" id="KW-1185">Reference proteome</keyword>
<feature type="compositionally biased region" description="Low complexity" evidence="1">
    <location>
        <begin position="445"/>
        <end position="461"/>
    </location>
</feature>
<accession>A0A0S4J5G8</accession>
<feature type="region of interest" description="Disordered" evidence="1">
    <location>
        <begin position="336"/>
        <end position="382"/>
    </location>
</feature>
<evidence type="ECO:0000313" key="3">
    <source>
        <dbReference type="Proteomes" id="UP000051952"/>
    </source>
</evidence>
<organism evidence="2 3">
    <name type="scientific">Bodo saltans</name>
    <name type="common">Flagellated protozoan</name>
    <dbReference type="NCBI Taxonomy" id="75058"/>
    <lineage>
        <taxon>Eukaryota</taxon>
        <taxon>Discoba</taxon>
        <taxon>Euglenozoa</taxon>
        <taxon>Kinetoplastea</taxon>
        <taxon>Metakinetoplastina</taxon>
        <taxon>Eubodonida</taxon>
        <taxon>Bodonidae</taxon>
        <taxon>Bodo</taxon>
    </lineage>
</organism>
<dbReference type="VEuPathDB" id="TriTrypDB:BSAL_81945"/>
<evidence type="ECO:0000256" key="1">
    <source>
        <dbReference type="SAM" id="MobiDB-lite"/>
    </source>
</evidence>
<gene>
    <name evidence="2" type="ORF">BSAL_81945</name>
</gene>
<feature type="compositionally biased region" description="Basic and acidic residues" evidence="1">
    <location>
        <begin position="693"/>
        <end position="705"/>
    </location>
</feature>
<proteinExistence type="predicted"/>
<name>A0A0S4J5G8_BODSA</name>
<feature type="region of interest" description="Disordered" evidence="1">
    <location>
        <begin position="400"/>
        <end position="480"/>
    </location>
</feature>
<dbReference type="EMBL" id="CYKH01000895">
    <property type="protein sequence ID" value="CUG59957.1"/>
    <property type="molecule type" value="Genomic_DNA"/>
</dbReference>
<sequence length="847" mass="93183">MAEYDLYKLAALDETVSHFFFPALALHQRRYFSSVADDDGDEESGEASEYTTAEDLEPIRIPDTILYSYSKPILWFYYDEATKRIARRPSKMLNTASIMEHFTETSKSKIGVRAWFVYPQEPELILPQTSDFLVDVVSQEAIGRTGVLRFLQSPKGKGILQHYVDNKTESDGSMKNVYIRCDYSPSHFSTDLLVSNKALNTPAALTAGKSGGNASSSAGHHGGGGGRAAGVSLALRFSPYASQYDRRPLVSSVMTTRLRNVCVSIAHRLKRLLSYTVASMHVVCRMDADDQLYILWCGSVRLHCKRYAHLSFRLSPQGTVHEPYNLTERAREVAEHQQQQQAAANNRQQQHIADGAGSSAVNAHAPSKKNDNDDDNEDDVSRDEEAASLIVMQLLSNLAPKPKSSMSQKSGVAVSTNASGRASREGERRSPRARRGNSRDGGGVAAAFEGAATSGSVVSSSQRTHQQPLLSGDSNSNKTSDEDDMIPCCICKDVCQRGALVKVHLQWVLFCLSLMDRAAAAQAAWNGVNDVPPSVALACPNLSRAQFDRLVQLDKQRTWLRTYVGICVMCVSDCNKANERMCEQRMTAPSWIGVDKNYVPPSVAALERERRMSRAHPLPPLVATPVPSAGHSSTTQPQPRLQRKASQAVKLAEMLTYFHHTHAEETANDTENMSRLKALVSTSATASAALEMSHQRDSNNPRKMSEGTSRTRKSITAISDLQQRRGGFQLRASVSQWLSHPAISFVGSTREFPDAADLYKSEDGVWQRCGFGRPLIDARYVPPVPHVYSVCFLDLESTKRQFLGLVDSLSNTSDDERSEALQSRFRAVAAVASASTDCPDVPCHTPV</sequence>
<reference evidence="3" key="1">
    <citation type="submission" date="2015-09" db="EMBL/GenBank/DDBJ databases">
        <authorList>
            <consortium name="Pathogen Informatics"/>
        </authorList>
    </citation>
    <scope>NUCLEOTIDE SEQUENCE [LARGE SCALE GENOMIC DNA]</scope>
    <source>
        <strain evidence="3">Lake Konstanz</strain>
    </source>
</reference>
<feature type="compositionally biased region" description="Acidic residues" evidence="1">
    <location>
        <begin position="372"/>
        <end position="382"/>
    </location>
</feature>
<feature type="region of interest" description="Disordered" evidence="1">
    <location>
        <begin position="618"/>
        <end position="646"/>
    </location>
</feature>
<evidence type="ECO:0000313" key="2">
    <source>
        <dbReference type="EMBL" id="CUG59957.1"/>
    </source>
</evidence>
<feature type="compositionally biased region" description="Polar residues" evidence="1">
    <location>
        <begin position="630"/>
        <end position="639"/>
    </location>
</feature>
<feature type="compositionally biased region" description="Polar residues" evidence="1">
    <location>
        <begin position="404"/>
        <end position="417"/>
    </location>
</feature>
<dbReference type="Proteomes" id="UP000051952">
    <property type="component" value="Unassembled WGS sequence"/>
</dbReference>